<evidence type="ECO:0000313" key="2">
    <source>
        <dbReference type="Proteomes" id="UP000001654"/>
    </source>
</evidence>
<dbReference type="HOGENOM" id="CLU_3350767_0_0_10"/>
<dbReference type="KEGG" id="zpr:ZPR_1535"/>
<proteinExistence type="predicted"/>
<dbReference type="EMBL" id="CP001650">
    <property type="protein sequence ID" value="ADF51870.1"/>
    <property type="molecule type" value="Genomic_DNA"/>
</dbReference>
<gene>
    <name evidence="1" type="ordered locus">ZPR_1535</name>
</gene>
<organism evidence="1 2">
    <name type="scientific">Zunongwangia profunda (strain DSM 18752 / CCTCC AB 206139 / SM-A87)</name>
    <name type="common">Wangia profunda</name>
    <dbReference type="NCBI Taxonomy" id="655815"/>
    <lineage>
        <taxon>Bacteria</taxon>
        <taxon>Pseudomonadati</taxon>
        <taxon>Bacteroidota</taxon>
        <taxon>Flavobacteriia</taxon>
        <taxon>Flavobacteriales</taxon>
        <taxon>Flavobacteriaceae</taxon>
        <taxon>Zunongwangia</taxon>
    </lineage>
</organism>
<dbReference type="AlphaFoldDB" id="D5BKX1"/>
<protein>
    <submittedName>
        <fullName evidence="1">Uncharacterized protein</fullName>
    </submittedName>
</protein>
<keyword evidence="2" id="KW-1185">Reference proteome</keyword>
<accession>D5BKX1</accession>
<evidence type="ECO:0000313" key="1">
    <source>
        <dbReference type="EMBL" id="ADF51870.1"/>
    </source>
</evidence>
<reference evidence="1 2" key="1">
    <citation type="journal article" date="2010" name="BMC Genomics">
        <title>The complete genome of Zunongwangia profunda SM-A87 reveals its adaptation to the deep-sea environment and ecological role in sedimentary organic nitrogen degradation.</title>
        <authorList>
            <person name="Qin Q.L."/>
            <person name="Zhang X.Y."/>
            <person name="Wang X.M."/>
            <person name="Liu G.M."/>
            <person name="Chen X.L."/>
            <person name="Xie B.B."/>
            <person name="Dang H.Y."/>
            <person name="Zhou B.C."/>
            <person name="Yu J."/>
            <person name="Zhang Y.Z."/>
        </authorList>
    </citation>
    <scope>NUCLEOTIDE SEQUENCE [LARGE SCALE GENOMIC DNA]</scope>
    <source>
        <strain evidence="2">DSM 18752 / CCTCC AB 206139 / SM-A87</strain>
    </source>
</reference>
<name>D5BKX1_ZUNPS</name>
<dbReference type="Proteomes" id="UP000001654">
    <property type="component" value="Chromosome"/>
</dbReference>
<sequence>MKQNRSSKTVSHKTLPDHSIKQLGLKPRYYHFLRLLS</sequence>